<proteinExistence type="inferred from homology"/>
<evidence type="ECO:0000313" key="5">
    <source>
        <dbReference type="Proteomes" id="UP001163046"/>
    </source>
</evidence>
<organism evidence="4 5">
    <name type="scientific">Desmophyllum pertusum</name>
    <dbReference type="NCBI Taxonomy" id="174260"/>
    <lineage>
        <taxon>Eukaryota</taxon>
        <taxon>Metazoa</taxon>
        <taxon>Cnidaria</taxon>
        <taxon>Anthozoa</taxon>
        <taxon>Hexacorallia</taxon>
        <taxon>Scleractinia</taxon>
        <taxon>Caryophylliina</taxon>
        <taxon>Caryophylliidae</taxon>
        <taxon>Desmophyllum</taxon>
    </lineage>
</organism>
<dbReference type="InterPro" id="IPR027417">
    <property type="entry name" value="P-loop_NTPase"/>
</dbReference>
<keyword evidence="4" id="KW-0378">Hydrolase</keyword>
<dbReference type="SUPFAM" id="SSF52540">
    <property type="entry name" value="P-loop containing nucleoside triphosphate hydrolases"/>
    <property type="match status" value="1"/>
</dbReference>
<comment type="similarity">
    <text evidence="1">Belongs to the AFG1 ATPase family.</text>
</comment>
<name>A0A9W9Y6Q1_9CNID</name>
<dbReference type="PANTHER" id="PTHR12169">
    <property type="entry name" value="ATPASE N2B"/>
    <property type="match status" value="1"/>
</dbReference>
<dbReference type="Gene3D" id="3.40.50.300">
    <property type="entry name" value="P-loop containing nucleotide triphosphate hydrolases"/>
    <property type="match status" value="1"/>
</dbReference>
<gene>
    <name evidence="4" type="primary">LACE1_3</name>
    <name evidence="4" type="ORF">OS493_039771</name>
</gene>
<evidence type="ECO:0000256" key="2">
    <source>
        <dbReference type="ARBA" id="ARBA00022741"/>
    </source>
</evidence>
<dbReference type="EMBL" id="MU828016">
    <property type="protein sequence ID" value="KAJ7312348.1"/>
    <property type="molecule type" value="Genomic_DNA"/>
</dbReference>
<dbReference type="GO" id="GO:0016887">
    <property type="term" value="F:ATP hydrolysis activity"/>
    <property type="evidence" value="ECO:0007669"/>
    <property type="project" value="InterPro"/>
</dbReference>
<keyword evidence="3" id="KW-0067">ATP-binding</keyword>
<protein>
    <submittedName>
        <fullName evidence="4">Lactation elevated protein 1</fullName>
        <ecNumber evidence="4">3.6.4.7</ecNumber>
    </submittedName>
</protein>
<dbReference type="Proteomes" id="UP001163046">
    <property type="component" value="Unassembled WGS sequence"/>
</dbReference>
<dbReference type="AlphaFoldDB" id="A0A9W9Y6Q1"/>
<dbReference type="InterPro" id="IPR005654">
    <property type="entry name" value="ATPase_AFG1-like"/>
</dbReference>
<reference evidence="4" key="1">
    <citation type="submission" date="2023-01" db="EMBL/GenBank/DDBJ databases">
        <title>Genome assembly of the deep-sea coral Lophelia pertusa.</title>
        <authorList>
            <person name="Herrera S."/>
            <person name="Cordes E."/>
        </authorList>
    </citation>
    <scope>NUCLEOTIDE SEQUENCE</scope>
    <source>
        <strain evidence="4">USNM1676648</strain>
        <tissue evidence="4">Polyp</tissue>
    </source>
</reference>
<dbReference type="NCBIfam" id="NF040713">
    <property type="entry name" value="ZapE"/>
    <property type="match status" value="1"/>
</dbReference>
<keyword evidence="2" id="KW-0547">Nucleotide-binding</keyword>
<evidence type="ECO:0000313" key="4">
    <source>
        <dbReference type="EMBL" id="KAJ7312348.1"/>
    </source>
</evidence>
<evidence type="ECO:0000256" key="1">
    <source>
        <dbReference type="ARBA" id="ARBA00010322"/>
    </source>
</evidence>
<keyword evidence="5" id="KW-1185">Reference proteome</keyword>
<dbReference type="PANTHER" id="PTHR12169:SF6">
    <property type="entry name" value="AFG1-LIKE ATPASE"/>
    <property type="match status" value="1"/>
</dbReference>
<dbReference type="OrthoDB" id="548867at2759"/>
<dbReference type="GO" id="GO:0005739">
    <property type="term" value="C:mitochondrion"/>
    <property type="evidence" value="ECO:0007669"/>
    <property type="project" value="TreeGrafter"/>
</dbReference>
<sequence>MAASRCSFRRDFVRLSINICRNSSTLTGTANDFLGVRPSSHLNDKVQEAGPLKKYDETVRSGKLKLDRYQRQIVEHLQRLHNDVVNYQPSSAGGFFSKVFRLNSKQQTPPGLYLHGSVGCGKTMLMDLFYDEVPVEKKQRVHFHSFMLDVHSSIHKLKASLPPRDPKSMRAQPFDPIPPVAEQISSKWWLLCFDEFQVTDIADAMILRRLFTALFEKGVCNLYKNGLQRSNFLPFIPILKKHCNVLCLDSGIDYRRTDMAFIGKAFFSTLDQQTTNELNWIFSTLAQQQMEEDTECNPGPKTIQVLGTRKLNAPRVCGRVADFTFEELCAQIRLICSAATSIGDLFNATPLVTNDDEFKRKLMDDLDLSASDAHSSAIFTAEEEIFAFERTISRLTEMQTEQYWNWQGFRKSWDVFGS</sequence>
<dbReference type="Pfam" id="PF03969">
    <property type="entry name" value="AFG1_ATPase"/>
    <property type="match status" value="1"/>
</dbReference>
<accession>A0A9W9Y6Q1</accession>
<dbReference type="EC" id="3.6.4.7" evidence="4"/>
<dbReference type="GO" id="GO:0005524">
    <property type="term" value="F:ATP binding"/>
    <property type="evidence" value="ECO:0007669"/>
    <property type="project" value="UniProtKB-KW"/>
</dbReference>
<evidence type="ECO:0000256" key="3">
    <source>
        <dbReference type="ARBA" id="ARBA00022840"/>
    </source>
</evidence>
<comment type="caution">
    <text evidence="4">The sequence shown here is derived from an EMBL/GenBank/DDBJ whole genome shotgun (WGS) entry which is preliminary data.</text>
</comment>